<dbReference type="SUPFAM" id="SSF55821">
    <property type="entry name" value="YrdC/RibB"/>
    <property type="match status" value="1"/>
</dbReference>
<dbReference type="InterPro" id="IPR006070">
    <property type="entry name" value="Sua5-like_dom"/>
</dbReference>
<evidence type="ECO:0000313" key="4">
    <source>
        <dbReference type="Proteomes" id="UP001417504"/>
    </source>
</evidence>
<reference evidence="3 4" key="1">
    <citation type="submission" date="2024-01" db="EMBL/GenBank/DDBJ databases">
        <title>Genome assemblies of Stephania.</title>
        <authorList>
            <person name="Yang L."/>
        </authorList>
    </citation>
    <scope>NUCLEOTIDE SEQUENCE [LARGE SCALE GENOMIC DNA]</scope>
    <source>
        <strain evidence="3">QJT</strain>
        <tissue evidence="3">Leaf</tissue>
    </source>
</reference>
<keyword evidence="4" id="KW-1185">Reference proteome</keyword>
<accession>A0AAP0HKB9</accession>
<evidence type="ECO:0000256" key="1">
    <source>
        <dbReference type="ARBA" id="ARBA00015492"/>
    </source>
</evidence>
<dbReference type="PROSITE" id="PS51163">
    <property type="entry name" value="YRDC"/>
    <property type="match status" value="1"/>
</dbReference>
<dbReference type="Pfam" id="PF01300">
    <property type="entry name" value="Sua5_yciO_yrdC"/>
    <property type="match status" value="1"/>
</dbReference>
<dbReference type="Gene3D" id="3.90.870.10">
    <property type="entry name" value="DHBP synthase"/>
    <property type="match status" value="1"/>
</dbReference>
<comment type="caution">
    <text evidence="3">The sequence shown here is derived from an EMBL/GenBank/DDBJ whole genome shotgun (WGS) entry which is preliminary data.</text>
</comment>
<proteinExistence type="predicted"/>
<protein>
    <recommendedName>
        <fullName evidence="1">Threonylcarbamoyl-AMP synthase</fullName>
    </recommendedName>
</protein>
<sequence>MDDARVRHLTPGLGTDLRIANHTDKSTLGHCRAPYRRIYLSPQFLGNEKLECVQIRPKSSDELREHIPIELHFNGVTPTGVFTVYVRLKISCSLGSHFSITRLRSCLDKLETINIPLSILCHSFHDIDAYTMGFPRGNGQGMTNIFRVVKHCLPGPYTFILPASKALPKQCIRYGTATAKYASRKKDVGVRMPADVICQAILEKMGSPLISTSVKWPKEDGWMIDPVVIADVYGPEGLDFVVDGGLRVAHPSTVVDMTHHPPTIIRQGKGPKLDWMVAKDDKDSAKSIEELRVSSSRIF</sequence>
<evidence type="ECO:0000259" key="2">
    <source>
        <dbReference type="PROSITE" id="PS51163"/>
    </source>
</evidence>
<dbReference type="Proteomes" id="UP001417504">
    <property type="component" value="Unassembled WGS sequence"/>
</dbReference>
<dbReference type="PANTHER" id="PTHR42828:SF3">
    <property type="entry name" value="THREONYLCARBAMOYL-AMP SYNTHASE"/>
    <property type="match status" value="1"/>
</dbReference>
<feature type="domain" description="YrdC-like" evidence="2">
    <location>
        <begin position="60"/>
        <end position="270"/>
    </location>
</feature>
<evidence type="ECO:0000313" key="3">
    <source>
        <dbReference type="EMBL" id="KAK9090119.1"/>
    </source>
</evidence>
<dbReference type="AlphaFoldDB" id="A0AAP0HKB9"/>
<dbReference type="GO" id="GO:0003725">
    <property type="term" value="F:double-stranded RNA binding"/>
    <property type="evidence" value="ECO:0007669"/>
    <property type="project" value="InterPro"/>
</dbReference>
<name>A0AAP0HKB9_9MAGN</name>
<dbReference type="InterPro" id="IPR017945">
    <property type="entry name" value="DHBP_synth_RibB-like_a/b_dom"/>
</dbReference>
<gene>
    <name evidence="3" type="ORF">Sjap_023296</name>
</gene>
<dbReference type="PANTHER" id="PTHR42828">
    <property type="entry name" value="DHBP SYNTHASE RIBB-LIKE ALPHA/BETA DOMAIN-CONTAINING PROTEIN"/>
    <property type="match status" value="1"/>
</dbReference>
<dbReference type="InterPro" id="IPR052532">
    <property type="entry name" value="SUA5_domain"/>
</dbReference>
<dbReference type="EMBL" id="JBBNAE010000010">
    <property type="protein sequence ID" value="KAK9090119.1"/>
    <property type="molecule type" value="Genomic_DNA"/>
</dbReference>
<organism evidence="3 4">
    <name type="scientific">Stephania japonica</name>
    <dbReference type="NCBI Taxonomy" id="461633"/>
    <lineage>
        <taxon>Eukaryota</taxon>
        <taxon>Viridiplantae</taxon>
        <taxon>Streptophyta</taxon>
        <taxon>Embryophyta</taxon>
        <taxon>Tracheophyta</taxon>
        <taxon>Spermatophyta</taxon>
        <taxon>Magnoliopsida</taxon>
        <taxon>Ranunculales</taxon>
        <taxon>Menispermaceae</taxon>
        <taxon>Menispermoideae</taxon>
        <taxon>Cissampelideae</taxon>
        <taxon>Stephania</taxon>
    </lineage>
</organism>